<dbReference type="Proteomes" id="UP000834106">
    <property type="component" value="Chromosome 20"/>
</dbReference>
<dbReference type="GO" id="GO:0000287">
    <property type="term" value="F:magnesium ion binding"/>
    <property type="evidence" value="ECO:0007669"/>
    <property type="project" value="InterPro"/>
</dbReference>
<feature type="domain" description="Terpene synthase metal-binding" evidence="7">
    <location>
        <begin position="323"/>
        <end position="555"/>
    </location>
</feature>
<evidence type="ECO:0000313" key="8">
    <source>
        <dbReference type="EMBL" id="CAI9784166.1"/>
    </source>
</evidence>
<dbReference type="FunFam" id="1.10.600.10:FF:000007">
    <property type="entry name" value="Isoprene synthase, chloroplastic"/>
    <property type="match status" value="1"/>
</dbReference>
<dbReference type="GO" id="GO:0016102">
    <property type="term" value="P:diterpenoid biosynthetic process"/>
    <property type="evidence" value="ECO:0007669"/>
    <property type="project" value="InterPro"/>
</dbReference>
<evidence type="ECO:0000256" key="2">
    <source>
        <dbReference type="ARBA" id="ARBA00004721"/>
    </source>
</evidence>
<keyword evidence="4" id="KW-0479">Metal-binding</keyword>
<dbReference type="SFLD" id="SFLDG01019">
    <property type="entry name" value="Terpene_Cyclase_Like_1_C_Termi"/>
    <property type="match status" value="1"/>
</dbReference>
<dbReference type="SUPFAM" id="SSF48239">
    <property type="entry name" value="Terpenoid cyclases/Protein prenyltransferases"/>
    <property type="match status" value="1"/>
</dbReference>
<reference evidence="8" key="1">
    <citation type="submission" date="2023-05" db="EMBL/GenBank/DDBJ databases">
        <authorList>
            <person name="Huff M."/>
        </authorList>
    </citation>
    <scope>NUCLEOTIDE SEQUENCE</scope>
</reference>
<keyword evidence="9" id="KW-1185">Reference proteome</keyword>
<comment type="similarity">
    <text evidence="3">Belongs to the terpene synthase family.</text>
</comment>
<comment type="cofactor">
    <cofactor evidence="1">
        <name>Mg(2+)</name>
        <dbReference type="ChEBI" id="CHEBI:18420"/>
    </cofactor>
</comment>
<dbReference type="InterPro" id="IPR034741">
    <property type="entry name" value="Terpene_cyclase-like_1_C"/>
</dbReference>
<dbReference type="InterPro" id="IPR005630">
    <property type="entry name" value="Terpene_synthase_metal-bd"/>
</dbReference>
<proteinExistence type="inferred from homology"/>
<dbReference type="CDD" id="cd00684">
    <property type="entry name" value="Terpene_cyclase_plant_C1"/>
    <property type="match status" value="1"/>
</dbReference>
<dbReference type="InterPro" id="IPR044814">
    <property type="entry name" value="Terpene_cyclase_plant_C1"/>
</dbReference>
<evidence type="ECO:0000256" key="4">
    <source>
        <dbReference type="ARBA" id="ARBA00022723"/>
    </source>
</evidence>
<dbReference type="Pfam" id="PF03936">
    <property type="entry name" value="Terpene_synth_C"/>
    <property type="match status" value="1"/>
</dbReference>
<sequence length="615" mass="70701">MGLVKQRNQRLDKGHETIKVFLKDVKQWSSCAALATFVLLTATQARSVKRRIRATDYIGSWLVKSHQKVYLQEYGSFNEAVRGYDGVFHVAASMEFGFQLQKDTLPHEEEERQSLKEEVKKLLADTPDDSLHKLDLIEAIQRLGVGYHFVTEIENSLKYVYDTYSERCGKQDTDLRTIALRFRLLRQQGYNVSSDVFNKFKDHKGDFDESLISNVQGLLNLYEAAQLRVHGEETLEEALKFSTSQLNSLLLHVSTSQSARIKDALEMPIRKTVTRLGARKFISIYQEDESQNEILLNFAKLDFNLLQKMHQKELSNVTRWWKALDNENKLPFARDRLVECYFWALGVYFEPQYASGRKMITKVIAMLVIVDDIFDVYGTPDELVLFVDAIERWDFGVIDQLPAYMQHCYKALLDVYVEIEEELGKTKNSSLVHYVIEETKRLSRSYYQEAKWVYSGYIPTLEEYLKVGKITCTYIVLSAAAFAGIGELVSKEAFEWITSYPSIQQGSEIICRLMNDMAGFGKTSAVECYMNQNKGATKEEAFAKLQELVTDAWKDINEECLHPTAVPAPKTLLLEIIENYARVAHLVYKYIDNFTKSDNLKDVITCLLVQPVTTP</sequence>
<dbReference type="InterPro" id="IPR008949">
    <property type="entry name" value="Isoprenoid_synthase_dom_sf"/>
</dbReference>
<dbReference type="SUPFAM" id="SSF48576">
    <property type="entry name" value="Terpenoid synthases"/>
    <property type="match status" value="1"/>
</dbReference>
<dbReference type="InterPro" id="IPR050148">
    <property type="entry name" value="Terpene_synthase-like"/>
</dbReference>
<evidence type="ECO:0000259" key="7">
    <source>
        <dbReference type="Pfam" id="PF03936"/>
    </source>
</evidence>
<organism evidence="8 9">
    <name type="scientific">Fraxinus pennsylvanica</name>
    <dbReference type="NCBI Taxonomy" id="56036"/>
    <lineage>
        <taxon>Eukaryota</taxon>
        <taxon>Viridiplantae</taxon>
        <taxon>Streptophyta</taxon>
        <taxon>Embryophyta</taxon>
        <taxon>Tracheophyta</taxon>
        <taxon>Spermatophyta</taxon>
        <taxon>Magnoliopsida</taxon>
        <taxon>eudicotyledons</taxon>
        <taxon>Gunneridae</taxon>
        <taxon>Pentapetalae</taxon>
        <taxon>asterids</taxon>
        <taxon>lamiids</taxon>
        <taxon>Lamiales</taxon>
        <taxon>Oleaceae</taxon>
        <taxon>Oleeae</taxon>
        <taxon>Fraxinus</taxon>
    </lineage>
</organism>
<protein>
    <submittedName>
        <fullName evidence="8">Uncharacterized protein</fullName>
    </submittedName>
</protein>
<comment type="pathway">
    <text evidence="2">Secondary metabolite biosynthesis; terpenoid biosynthesis.</text>
</comment>
<dbReference type="FunFam" id="1.50.10.130:FF:000001">
    <property type="entry name" value="Isoprene synthase, chloroplastic"/>
    <property type="match status" value="1"/>
</dbReference>
<dbReference type="AlphaFoldDB" id="A0AAD2EDL7"/>
<dbReference type="GO" id="GO:0010333">
    <property type="term" value="F:terpene synthase activity"/>
    <property type="evidence" value="ECO:0007669"/>
    <property type="project" value="InterPro"/>
</dbReference>
<dbReference type="InterPro" id="IPR008930">
    <property type="entry name" value="Terpenoid_cyclase/PrenylTrfase"/>
</dbReference>
<name>A0AAD2EDL7_9LAMI</name>
<evidence type="ECO:0000256" key="5">
    <source>
        <dbReference type="ARBA" id="ARBA00023239"/>
    </source>
</evidence>
<evidence type="ECO:0000256" key="3">
    <source>
        <dbReference type="ARBA" id="ARBA00006333"/>
    </source>
</evidence>
<evidence type="ECO:0000313" key="9">
    <source>
        <dbReference type="Proteomes" id="UP000834106"/>
    </source>
</evidence>
<evidence type="ECO:0000256" key="1">
    <source>
        <dbReference type="ARBA" id="ARBA00001946"/>
    </source>
</evidence>
<evidence type="ECO:0000259" key="6">
    <source>
        <dbReference type="Pfam" id="PF01397"/>
    </source>
</evidence>
<feature type="domain" description="Terpene synthase N-terminal" evidence="6">
    <location>
        <begin position="98"/>
        <end position="262"/>
    </location>
</feature>
<dbReference type="InterPro" id="IPR001906">
    <property type="entry name" value="Terpene_synth_N"/>
</dbReference>
<dbReference type="PANTHER" id="PTHR31225:SF221">
    <property type="entry name" value="(-)-GERMACRENE D SYNTHASE"/>
    <property type="match status" value="1"/>
</dbReference>
<accession>A0AAD2EDL7</accession>
<dbReference type="SFLD" id="SFLDS00005">
    <property type="entry name" value="Isoprenoid_Synthase_Type_I"/>
    <property type="match status" value="1"/>
</dbReference>
<dbReference type="EMBL" id="OU503055">
    <property type="protein sequence ID" value="CAI9784166.1"/>
    <property type="molecule type" value="Genomic_DNA"/>
</dbReference>
<dbReference type="Gene3D" id="1.50.10.130">
    <property type="entry name" value="Terpene synthase, N-terminal domain"/>
    <property type="match status" value="1"/>
</dbReference>
<dbReference type="Gene3D" id="1.10.600.10">
    <property type="entry name" value="Farnesyl Diphosphate Synthase"/>
    <property type="match status" value="1"/>
</dbReference>
<dbReference type="Pfam" id="PF01397">
    <property type="entry name" value="Terpene_synth"/>
    <property type="match status" value="1"/>
</dbReference>
<dbReference type="PANTHER" id="PTHR31225">
    <property type="entry name" value="OS04G0344100 PROTEIN-RELATED"/>
    <property type="match status" value="1"/>
</dbReference>
<dbReference type="InterPro" id="IPR036965">
    <property type="entry name" value="Terpene_synth_N_sf"/>
</dbReference>
<keyword evidence="5" id="KW-0456">Lyase</keyword>
<gene>
    <name evidence="8" type="ORF">FPE_LOCUS31596</name>
</gene>